<evidence type="ECO:0000313" key="13">
    <source>
        <dbReference type="Proteomes" id="UP001431209"/>
    </source>
</evidence>
<dbReference type="InterPro" id="IPR007810">
    <property type="entry name" value="Pep3/Vps18_beta-prop"/>
</dbReference>
<accession>A0AAW2YSU2</accession>
<dbReference type="Pfam" id="PF26148">
    <property type="entry name" value="VPS18_RING_C"/>
    <property type="match status" value="1"/>
</dbReference>
<gene>
    <name evidence="12" type="ORF">AKO1_007524</name>
</gene>
<keyword evidence="4" id="KW-0862">Zinc</keyword>
<feature type="repeat" description="CHCR" evidence="7">
    <location>
        <begin position="685"/>
        <end position="845"/>
    </location>
</feature>
<feature type="domain" description="Pep3/Vps18 RING C-terminal" evidence="11">
    <location>
        <begin position="934"/>
        <end position="1033"/>
    </location>
</feature>
<feature type="region of interest" description="Disordered" evidence="9">
    <location>
        <begin position="1046"/>
        <end position="1067"/>
    </location>
</feature>
<evidence type="ECO:0000256" key="3">
    <source>
        <dbReference type="ARBA" id="ARBA00022771"/>
    </source>
</evidence>
<dbReference type="GO" id="GO:0007033">
    <property type="term" value="P:vacuole organization"/>
    <property type="evidence" value="ECO:0007669"/>
    <property type="project" value="TreeGrafter"/>
</dbReference>
<dbReference type="EMBL" id="JAOPGA020000586">
    <property type="protein sequence ID" value="KAL0479684.1"/>
    <property type="molecule type" value="Genomic_DNA"/>
</dbReference>
<name>A0AAW2YSU2_9EUKA</name>
<feature type="coiled-coil region" evidence="8">
    <location>
        <begin position="564"/>
        <end position="608"/>
    </location>
</feature>
<dbReference type="GO" id="GO:0006904">
    <property type="term" value="P:vesicle docking involved in exocytosis"/>
    <property type="evidence" value="ECO:0007669"/>
    <property type="project" value="TreeGrafter"/>
</dbReference>
<reference evidence="12 13" key="1">
    <citation type="submission" date="2024-03" db="EMBL/GenBank/DDBJ databases">
        <title>The Acrasis kona genome and developmental transcriptomes reveal deep origins of eukaryotic multicellular pathways.</title>
        <authorList>
            <person name="Sheikh S."/>
            <person name="Fu C.-J."/>
            <person name="Brown M.W."/>
            <person name="Baldauf S.L."/>
        </authorList>
    </citation>
    <scope>NUCLEOTIDE SEQUENCE [LARGE SCALE GENOMIC DNA]</scope>
    <source>
        <strain evidence="12 13">ATCC MYA-3509</strain>
    </source>
</reference>
<proteinExistence type="inferred from homology"/>
<evidence type="ECO:0000259" key="10">
    <source>
        <dbReference type="Pfam" id="PF05131"/>
    </source>
</evidence>
<keyword evidence="2" id="KW-0479">Metal-binding</keyword>
<dbReference type="PROSITE" id="PS50236">
    <property type="entry name" value="CHCR"/>
    <property type="match status" value="1"/>
</dbReference>
<evidence type="ECO:0000256" key="2">
    <source>
        <dbReference type="ARBA" id="ARBA00022723"/>
    </source>
</evidence>
<evidence type="ECO:0000256" key="7">
    <source>
        <dbReference type="PROSITE-ProRule" id="PRU01006"/>
    </source>
</evidence>
<feature type="compositionally biased region" description="Basic and acidic residues" evidence="9">
    <location>
        <begin position="1046"/>
        <end position="1060"/>
    </location>
</feature>
<dbReference type="GO" id="GO:0030674">
    <property type="term" value="F:protein-macromolecule adaptor activity"/>
    <property type="evidence" value="ECO:0007669"/>
    <property type="project" value="TreeGrafter"/>
</dbReference>
<evidence type="ECO:0000256" key="4">
    <source>
        <dbReference type="ARBA" id="ARBA00022833"/>
    </source>
</evidence>
<dbReference type="Proteomes" id="UP001431209">
    <property type="component" value="Unassembled WGS sequence"/>
</dbReference>
<evidence type="ECO:0000256" key="6">
    <source>
        <dbReference type="ARBA" id="ARBA00029433"/>
    </source>
</evidence>
<evidence type="ECO:0000256" key="9">
    <source>
        <dbReference type="SAM" id="MobiDB-lite"/>
    </source>
</evidence>
<comment type="caution">
    <text evidence="12">The sequence shown here is derived from an EMBL/GenBank/DDBJ whole genome shotgun (WGS) entry which is preliminary data.</text>
</comment>
<dbReference type="GO" id="GO:0008270">
    <property type="term" value="F:zinc ion binding"/>
    <property type="evidence" value="ECO:0007669"/>
    <property type="project" value="UniProtKB-KW"/>
</dbReference>
<feature type="compositionally biased region" description="Acidic residues" evidence="9">
    <location>
        <begin position="33"/>
        <end position="45"/>
    </location>
</feature>
<comment type="similarity">
    <text evidence="1">Belongs to the VPS18 family.</text>
</comment>
<keyword evidence="5" id="KW-0472">Membrane</keyword>
<dbReference type="GO" id="GO:0006886">
    <property type="term" value="P:intracellular protein transport"/>
    <property type="evidence" value="ECO:0007669"/>
    <property type="project" value="UniProtKB-UniRule"/>
</dbReference>
<evidence type="ECO:0000259" key="11">
    <source>
        <dbReference type="Pfam" id="PF26148"/>
    </source>
</evidence>
<evidence type="ECO:0000256" key="5">
    <source>
        <dbReference type="ARBA" id="ARBA00023136"/>
    </source>
</evidence>
<dbReference type="GO" id="GO:0005768">
    <property type="term" value="C:endosome"/>
    <property type="evidence" value="ECO:0007669"/>
    <property type="project" value="TreeGrafter"/>
</dbReference>
<evidence type="ECO:0000256" key="8">
    <source>
        <dbReference type="SAM" id="Coils"/>
    </source>
</evidence>
<feature type="coiled-coil region" evidence="8">
    <location>
        <begin position="879"/>
        <end position="913"/>
    </location>
</feature>
<dbReference type="Pfam" id="PF05131">
    <property type="entry name" value="Pep3_Vps18"/>
    <property type="match status" value="1"/>
</dbReference>
<keyword evidence="13" id="KW-1185">Reference proteome</keyword>
<feature type="region of interest" description="Disordered" evidence="9">
    <location>
        <begin position="1"/>
        <end position="58"/>
    </location>
</feature>
<evidence type="ECO:0000256" key="1">
    <source>
        <dbReference type="ARBA" id="ARBA00010454"/>
    </source>
</evidence>
<comment type="subcellular location">
    <subcellularLocation>
        <location evidence="6">Endomembrane system</location>
        <topology evidence="6">Peripheral membrane protein</topology>
        <orientation evidence="6">Cytoplasmic side</orientation>
    </subcellularLocation>
</comment>
<dbReference type="InterPro" id="IPR000547">
    <property type="entry name" value="Clathrin_H-chain/VPS_repeat"/>
</dbReference>
<dbReference type="InterPro" id="IPR058919">
    <property type="entry name" value="Pep3/Vps18_RING_C"/>
</dbReference>
<dbReference type="AlphaFoldDB" id="A0AAW2YSU2"/>
<keyword evidence="8" id="KW-0175">Coiled coil</keyword>
<evidence type="ECO:0000313" key="12">
    <source>
        <dbReference type="EMBL" id="KAL0479684.1"/>
    </source>
</evidence>
<dbReference type="GO" id="GO:0030897">
    <property type="term" value="C:HOPS complex"/>
    <property type="evidence" value="ECO:0007669"/>
    <property type="project" value="TreeGrafter"/>
</dbReference>
<dbReference type="GO" id="GO:0048284">
    <property type="term" value="P:organelle fusion"/>
    <property type="evidence" value="ECO:0007669"/>
    <property type="project" value="TreeGrafter"/>
</dbReference>
<keyword evidence="3" id="KW-0863">Zinc-finger</keyword>
<dbReference type="PANTHER" id="PTHR23323">
    <property type="entry name" value="VACUOLAR PROTEIN SORTING-ASSOCIATED PROTEIN"/>
    <property type="match status" value="1"/>
</dbReference>
<feature type="domain" description="Pep3/Vps18 beta-propeller" evidence="10">
    <location>
        <begin position="60"/>
        <end position="433"/>
    </location>
</feature>
<organism evidence="12 13">
    <name type="scientific">Acrasis kona</name>
    <dbReference type="NCBI Taxonomy" id="1008807"/>
    <lineage>
        <taxon>Eukaryota</taxon>
        <taxon>Discoba</taxon>
        <taxon>Heterolobosea</taxon>
        <taxon>Tetramitia</taxon>
        <taxon>Eutetramitia</taxon>
        <taxon>Acrasidae</taxon>
        <taxon>Acrasis</taxon>
    </lineage>
</organism>
<protein>
    <submittedName>
        <fullName evidence="12">Vacuolar protein sorting protein VPS18</fullName>
    </submittedName>
</protein>
<dbReference type="SUPFAM" id="SSF101908">
    <property type="entry name" value="Putative isomerase YbhE"/>
    <property type="match status" value="1"/>
</dbReference>
<sequence length="1067" mass="122832">MDDLLGDWESSSRGDTTKFSFSLTRDQSHDQYDDSEDDNNGEDSSIDNQEPQSKSGNEEPQFMLDQISHEFLVSKTFTATQICDGTQFFVTDRNNIFVFDAQDSTYRKFDVPCKSNEFVYKIFVDPLHAHVIVVVLRDNKHADVYYFNTTSNKVPKIQTKLKVTNSNEPSVNVVIESVAWDKTNLDSQKTGSILVGTKKGIIIELKIELDSTGDCVKHMKTVFDLEEENKGRYNGIIGLELELLPTGSKAQPKYYVMAATSTRLYEFVGTGTNMEEVFAPYLVTEAQPQPQQPVYKEMPTNDGKENKSSTLILYRSSWSSPPEAFAWLNSSGILHGQLNFKHAYSNRSALGELGIIVGDASGLALRQHHMILAYRDRIKVVMQPPGLTLPGEQTDISDLDVAFEEEINFKDHGMVLGLTTDPITNEVYVSCELSNFKLLFDDEDRNVWKIYLRRALEGSKQDDQYFDTALDLVEDDPHQRDVILTHKANSLFKREKYHESAKLYARTSSQLEHICMKFHNVYQMDALRVYLKCRLEQLEGKEDENITQVNCLCCWLTELYLGAINELSEDAELLSDKIKEQSKKQESIKSLKQEFKEFMDVYKNYLKKDLTFRLILSHGQIEQVLYFAMLIEDYEHVLGHFITENNLNMALEVLTKYCKSSKYEEYFYKFSPVLMQHYPEETVAMLTQKKFLESSRLIPALMRYITTHPMSFKSSTQNPVIRYLEWTINKQHNDDQAIHNLLLSLYARQEHQDNQDLLLNFLSESEYYDQKYALRICTEQNKTEACIRLYGMMEQFTSAVELALQIDKIKIAREFADKPTSDDDKKKLWLMIAQHVILKDASKDNPIKSAIDFLKYTDMIKIQDILPYFPDFVLIDDFKDAIITSLEQYKDEIDVLKDQMNEATSHADFIREEIKELKHGHVVLNALTKCEAPECRLPIMNGDFYVFSCRHVFHDECLIGQVLPHVGDHVKKNINDVLNKRNKKRPLSAENRWALFASGEQNNVTEEDVKSELDSQLDALVASECPFCGDIMINSIDVGFEASEESEHDKEGWEIGHMVDDNTAVTQ</sequence>
<dbReference type="GO" id="GO:0007032">
    <property type="term" value="P:endosome organization"/>
    <property type="evidence" value="ECO:0007669"/>
    <property type="project" value="TreeGrafter"/>
</dbReference>
<dbReference type="PANTHER" id="PTHR23323:SF26">
    <property type="entry name" value="VACUOLAR PROTEIN SORTING-ASSOCIATED PROTEIN 18 HOMOLOG"/>
    <property type="match status" value="1"/>
</dbReference>